<dbReference type="RefSeq" id="WP_242943302.1">
    <property type="nucleotide sequence ID" value="NZ_FOMG01000011.1"/>
</dbReference>
<name>A0A1I1MMR5_9CLOT</name>
<gene>
    <name evidence="1" type="ORF">SAMN05421842_11183</name>
</gene>
<organism evidence="1 2">
    <name type="scientific">Clostridium uliginosum</name>
    <dbReference type="NCBI Taxonomy" id="119641"/>
    <lineage>
        <taxon>Bacteria</taxon>
        <taxon>Bacillati</taxon>
        <taxon>Bacillota</taxon>
        <taxon>Clostridia</taxon>
        <taxon>Eubacteriales</taxon>
        <taxon>Clostridiaceae</taxon>
        <taxon>Clostridium</taxon>
    </lineage>
</organism>
<proteinExistence type="predicted"/>
<dbReference type="EMBL" id="FOMG01000011">
    <property type="protein sequence ID" value="SFC86757.1"/>
    <property type="molecule type" value="Genomic_DNA"/>
</dbReference>
<evidence type="ECO:0000313" key="1">
    <source>
        <dbReference type="EMBL" id="SFC86757.1"/>
    </source>
</evidence>
<dbReference type="AlphaFoldDB" id="A0A1I1MMR5"/>
<reference evidence="1 2" key="1">
    <citation type="submission" date="2016-10" db="EMBL/GenBank/DDBJ databases">
        <authorList>
            <person name="de Groot N.N."/>
        </authorList>
    </citation>
    <scope>NUCLEOTIDE SEQUENCE [LARGE SCALE GENOMIC DNA]</scope>
    <source>
        <strain evidence="1 2">DSM 12992</strain>
    </source>
</reference>
<protein>
    <submittedName>
        <fullName evidence="1">Uncharacterized protein</fullName>
    </submittedName>
</protein>
<evidence type="ECO:0000313" key="2">
    <source>
        <dbReference type="Proteomes" id="UP000199263"/>
    </source>
</evidence>
<keyword evidence="2" id="KW-1185">Reference proteome</keyword>
<dbReference type="Proteomes" id="UP000199263">
    <property type="component" value="Unassembled WGS sequence"/>
</dbReference>
<sequence length="49" mass="5737">MREIAEQTKQENLTPGELEVLNVRLNDLTTQVRAIDGESRRTEDRRILE</sequence>
<dbReference type="STRING" id="119641.SAMN05421842_11183"/>
<accession>A0A1I1MMR5</accession>